<dbReference type="PANTHER" id="PTHR34614:SF2">
    <property type="entry name" value="TRANSPOSASE IS4-LIKE DOMAIN-CONTAINING PROTEIN"/>
    <property type="match status" value="1"/>
</dbReference>
<feature type="region of interest" description="Disordered" evidence="1">
    <location>
        <begin position="575"/>
        <end position="617"/>
    </location>
</feature>
<protein>
    <submittedName>
        <fullName evidence="3">IS1634 family transposase</fullName>
    </submittedName>
</protein>
<evidence type="ECO:0000256" key="1">
    <source>
        <dbReference type="SAM" id="MobiDB-lite"/>
    </source>
</evidence>
<evidence type="ECO:0000259" key="2">
    <source>
        <dbReference type="Pfam" id="PF01609"/>
    </source>
</evidence>
<dbReference type="InterPro" id="IPR012337">
    <property type="entry name" value="RNaseH-like_sf"/>
</dbReference>
<gene>
    <name evidence="3" type="ORF">HRJ53_01200</name>
</gene>
<sequence>MYIRKSSRTYNGKTYTNYVLVESVVTPKGPRQKTICSLGDLSPRPRQEWLKLARKIEDALVGQNDLLDRDTNEVAEIVAGLRARRTNETHAQAEPSATSRTQAGALIEVDPSRVTTEQHREAGPVHVGNQFWQRLGLDQILRDRGLSEATCRLACAMTLNRLIAPVSEHAMPAWIRRTALADIFGVSFDALEEDPLYEVLDKLHPHRAAIEAALIERERSLFNLDQTIYLYDLTSTYFEGACTHNPKAKLGHSRDHRSDCKQLVVGLVLNRDGFALTHEIFAGNTRDHLTLGTMIDRLRQRVELKEGATVVVDRGMAFDDNLAEIKARKLHYIVASRQPERNRWLAEFEDTDGFTPVLREPSPLNPAQKKTTIEVKICADTDAQTYVLCRSQQRIAKDRAIRSKQEARLLADIEKLSLRVANKKLVKLEKINQAIGRLLERYPRVARYHRLSHDEKTSTIVSTFDADKHLTAEKLDGCYLLKTDRKDLSADEIWRVYTLLTRAEDAFRDMKSPLVIRPIFHHKERRTDSHIFLCLLAYHLLTAIEKTFCSTRASTPPGRAYATLSKLIRSAASSFPPKTSHVCASARPPRQNPTSSRSIATSQYPRTSSPQSTLGSSLQIVTNPQPIPLICKNFVFRELEVGLGDMPLV</sequence>
<dbReference type="InterPro" id="IPR002559">
    <property type="entry name" value="Transposase_11"/>
</dbReference>
<feature type="domain" description="Transposase IS4-like" evidence="2">
    <location>
        <begin position="247"/>
        <end position="538"/>
    </location>
</feature>
<dbReference type="AlphaFoldDB" id="A0A7V8NM52"/>
<keyword evidence="4" id="KW-1185">Reference proteome</keyword>
<proteinExistence type="predicted"/>
<dbReference type="Proteomes" id="UP000567293">
    <property type="component" value="Unassembled WGS sequence"/>
</dbReference>
<feature type="compositionally biased region" description="Polar residues" evidence="1">
    <location>
        <begin position="592"/>
        <end position="617"/>
    </location>
</feature>
<dbReference type="EMBL" id="JACDQQ010000121">
    <property type="protein sequence ID" value="MBA0083590.1"/>
    <property type="molecule type" value="Genomic_DNA"/>
</dbReference>
<comment type="caution">
    <text evidence="3">The sequence shown here is derived from an EMBL/GenBank/DDBJ whole genome shotgun (WGS) entry which is preliminary data.</text>
</comment>
<dbReference type="GO" id="GO:0003677">
    <property type="term" value="F:DNA binding"/>
    <property type="evidence" value="ECO:0007669"/>
    <property type="project" value="InterPro"/>
</dbReference>
<name>A0A7V8NM52_9BACT</name>
<accession>A0A7V8NM52</accession>
<dbReference type="GO" id="GO:0006313">
    <property type="term" value="P:DNA transposition"/>
    <property type="evidence" value="ECO:0007669"/>
    <property type="project" value="InterPro"/>
</dbReference>
<dbReference type="PANTHER" id="PTHR34614">
    <property type="match status" value="1"/>
</dbReference>
<reference evidence="3" key="1">
    <citation type="submission" date="2020-06" db="EMBL/GenBank/DDBJ databases">
        <title>Legume-microbial interactions unlock mineral nutrients during tropical forest succession.</title>
        <authorList>
            <person name="Epihov D.Z."/>
        </authorList>
    </citation>
    <scope>NUCLEOTIDE SEQUENCE [LARGE SCALE GENOMIC DNA]</scope>
    <source>
        <strain evidence="3">Pan2503</strain>
    </source>
</reference>
<dbReference type="Pfam" id="PF01609">
    <property type="entry name" value="DDE_Tnp_1"/>
    <property type="match status" value="1"/>
</dbReference>
<dbReference type="GO" id="GO:0004803">
    <property type="term" value="F:transposase activity"/>
    <property type="evidence" value="ECO:0007669"/>
    <property type="project" value="InterPro"/>
</dbReference>
<dbReference type="InterPro" id="IPR047654">
    <property type="entry name" value="IS1634_transpos"/>
</dbReference>
<evidence type="ECO:0000313" key="4">
    <source>
        <dbReference type="Proteomes" id="UP000567293"/>
    </source>
</evidence>
<dbReference type="SUPFAM" id="SSF53098">
    <property type="entry name" value="Ribonuclease H-like"/>
    <property type="match status" value="1"/>
</dbReference>
<dbReference type="NCBIfam" id="NF033559">
    <property type="entry name" value="transpos_IS1634"/>
    <property type="match status" value="1"/>
</dbReference>
<evidence type="ECO:0000313" key="3">
    <source>
        <dbReference type="EMBL" id="MBA0083590.1"/>
    </source>
</evidence>
<organism evidence="3 4">
    <name type="scientific">Candidatus Acidiferrum panamense</name>
    <dbReference type="NCBI Taxonomy" id="2741543"/>
    <lineage>
        <taxon>Bacteria</taxon>
        <taxon>Pseudomonadati</taxon>
        <taxon>Acidobacteriota</taxon>
        <taxon>Terriglobia</taxon>
        <taxon>Candidatus Acidiferrales</taxon>
        <taxon>Candidatus Acidiferrum</taxon>
    </lineage>
</organism>